<accession>A0ABN8MR04</accession>
<keyword evidence="2" id="KW-0472">Membrane</keyword>
<evidence type="ECO:0000256" key="2">
    <source>
        <dbReference type="SAM" id="Phobius"/>
    </source>
</evidence>
<organism evidence="4 5">
    <name type="scientific">Porites evermanni</name>
    <dbReference type="NCBI Taxonomy" id="104178"/>
    <lineage>
        <taxon>Eukaryota</taxon>
        <taxon>Metazoa</taxon>
        <taxon>Cnidaria</taxon>
        <taxon>Anthozoa</taxon>
        <taxon>Hexacorallia</taxon>
        <taxon>Scleractinia</taxon>
        <taxon>Fungiina</taxon>
        <taxon>Poritidae</taxon>
        <taxon>Porites</taxon>
    </lineage>
</organism>
<sequence length="367" mass="40427">MLVLSCVVILAILSVNVSCASSNQDQFLCRLPDVNRCVDKANNLTECNCTYQNQSYCPSSNSCIPLDNYNASVCWENASCTFATTTSMTTVGSSTASNVTNATTTSMTTVSSSTASNVTNASDTVLIPSETTIPTLTSKPTKFYSLDTDYSPIIIAVAAGFGGFIVFVCCMCAVHSWWLKRKKFTDVNSTPLSKIEKKRRKKELLEARMREALEEKRQGREPSKFDMAYTKPQKVNERALANYDWARTSYLPGMLEPTAHDQNPSGSIPKLICDDDDSDFDDPNELGDDNITFEHGKEDPREVESPSMSSLFSPVDELEPQPQEPVIVEPEMFDSLAEIPRPPPDGDMVGSKGVPPSQDYVTMMGRF</sequence>
<proteinExistence type="predicted"/>
<feature type="compositionally biased region" description="Acidic residues" evidence="1">
    <location>
        <begin position="274"/>
        <end position="288"/>
    </location>
</feature>
<feature type="compositionally biased region" description="Basic and acidic residues" evidence="1">
    <location>
        <begin position="292"/>
        <end position="304"/>
    </location>
</feature>
<feature type="region of interest" description="Disordered" evidence="1">
    <location>
        <begin position="256"/>
        <end position="322"/>
    </location>
</feature>
<comment type="caution">
    <text evidence="4">The sequence shown here is derived from an EMBL/GenBank/DDBJ whole genome shotgun (WGS) entry which is preliminary data.</text>
</comment>
<reference evidence="4 5" key="1">
    <citation type="submission" date="2022-05" db="EMBL/GenBank/DDBJ databases">
        <authorList>
            <consortium name="Genoscope - CEA"/>
            <person name="William W."/>
        </authorList>
    </citation>
    <scope>NUCLEOTIDE SEQUENCE [LARGE SCALE GENOMIC DNA]</scope>
</reference>
<feature type="signal peptide" evidence="3">
    <location>
        <begin position="1"/>
        <end position="19"/>
    </location>
</feature>
<gene>
    <name evidence="4" type="ORF">PEVE_00038193</name>
</gene>
<evidence type="ECO:0000313" key="4">
    <source>
        <dbReference type="EMBL" id="CAH3030566.1"/>
    </source>
</evidence>
<feature type="transmembrane region" description="Helical" evidence="2">
    <location>
        <begin position="150"/>
        <end position="174"/>
    </location>
</feature>
<keyword evidence="3" id="KW-0732">Signal</keyword>
<evidence type="ECO:0000313" key="5">
    <source>
        <dbReference type="Proteomes" id="UP001159427"/>
    </source>
</evidence>
<keyword evidence="2" id="KW-1133">Transmembrane helix</keyword>
<keyword evidence="2" id="KW-0812">Transmembrane</keyword>
<dbReference type="Proteomes" id="UP001159427">
    <property type="component" value="Unassembled WGS sequence"/>
</dbReference>
<protein>
    <submittedName>
        <fullName evidence="4">Uncharacterized protein</fullName>
    </submittedName>
</protein>
<evidence type="ECO:0000256" key="1">
    <source>
        <dbReference type="SAM" id="MobiDB-lite"/>
    </source>
</evidence>
<feature type="chain" id="PRO_5045195621" evidence="3">
    <location>
        <begin position="20"/>
        <end position="367"/>
    </location>
</feature>
<name>A0ABN8MR04_9CNID</name>
<dbReference type="EMBL" id="CALNXI010000641">
    <property type="protein sequence ID" value="CAH3030566.1"/>
    <property type="molecule type" value="Genomic_DNA"/>
</dbReference>
<evidence type="ECO:0000256" key="3">
    <source>
        <dbReference type="SAM" id="SignalP"/>
    </source>
</evidence>
<feature type="region of interest" description="Disordered" evidence="1">
    <location>
        <begin position="336"/>
        <end position="367"/>
    </location>
</feature>
<keyword evidence="5" id="KW-1185">Reference proteome</keyword>